<dbReference type="EMBL" id="QGDL01000023">
    <property type="protein sequence ID" value="PWJ19460.1"/>
    <property type="molecule type" value="Genomic_DNA"/>
</dbReference>
<proteinExistence type="predicted"/>
<sequence length="118" mass="13741">MVLNIRDKEFEVHFGIKFIRELDKANYFVKEGAKFGAGLELKIPMLFTYDTVALSEVIYAGTCTQKVRPAVSDIDEYVENCEDIEKLFDEVISELKKENATRLKMKQLTEELEKQKKR</sequence>
<organism evidence="1 2">
    <name type="scientific">Faecalicatena orotica</name>
    <dbReference type="NCBI Taxonomy" id="1544"/>
    <lineage>
        <taxon>Bacteria</taxon>
        <taxon>Bacillati</taxon>
        <taxon>Bacillota</taxon>
        <taxon>Clostridia</taxon>
        <taxon>Lachnospirales</taxon>
        <taxon>Lachnospiraceae</taxon>
        <taxon>Faecalicatena</taxon>
    </lineage>
</organism>
<dbReference type="InterPro" id="IPR024410">
    <property type="entry name" value="Phage_TAC_12"/>
</dbReference>
<accession>A0A2Y9C6S8</accession>
<evidence type="ECO:0000313" key="1">
    <source>
        <dbReference type="EMBL" id="PWJ19460.1"/>
    </source>
</evidence>
<protein>
    <submittedName>
        <fullName evidence="1">Tail assembly chaperone</fullName>
    </submittedName>
</protein>
<keyword evidence="2" id="KW-1185">Reference proteome</keyword>
<reference evidence="1 2" key="1">
    <citation type="submission" date="2018-05" db="EMBL/GenBank/DDBJ databases">
        <title>The Hungate 1000. A catalogue of reference genomes from the rumen microbiome.</title>
        <authorList>
            <person name="Kelly W."/>
        </authorList>
    </citation>
    <scope>NUCLEOTIDE SEQUENCE [LARGE SCALE GENOMIC DNA]</scope>
    <source>
        <strain evidence="1 2">NLAE-zl-C242</strain>
    </source>
</reference>
<dbReference type="Pfam" id="PF12363">
    <property type="entry name" value="Phage_TAC_12"/>
    <property type="match status" value="1"/>
</dbReference>
<dbReference type="RefSeq" id="WP_181368871.1">
    <property type="nucleotide sequence ID" value="NZ_BAAACK010000016.1"/>
</dbReference>
<dbReference type="Proteomes" id="UP000245845">
    <property type="component" value="Unassembled WGS sequence"/>
</dbReference>
<dbReference type="AlphaFoldDB" id="A0A2Y9C6S8"/>
<gene>
    <name evidence="1" type="ORF">A8806_12349</name>
</gene>
<evidence type="ECO:0000313" key="2">
    <source>
        <dbReference type="Proteomes" id="UP000245845"/>
    </source>
</evidence>
<comment type="caution">
    <text evidence="1">The sequence shown here is derived from an EMBL/GenBank/DDBJ whole genome shotgun (WGS) entry which is preliminary data.</text>
</comment>
<name>A0A2Y9C6S8_9FIRM</name>